<evidence type="ECO:0000313" key="3">
    <source>
        <dbReference type="Proteomes" id="UP001250932"/>
    </source>
</evidence>
<proteinExistence type="predicted"/>
<feature type="transmembrane region" description="Helical" evidence="1">
    <location>
        <begin position="119"/>
        <end position="141"/>
    </location>
</feature>
<keyword evidence="3" id="KW-1185">Reference proteome</keyword>
<accession>A0ABU3K4P6</accession>
<evidence type="ECO:0000256" key="1">
    <source>
        <dbReference type="SAM" id="Phobius"/>
    </source>
</evidence>
<keyword evidence="1" id="KW-1133">Transmembrane helix</keyword>
<dbReference type="EMBL" id="JAQOUE010000001">
    <property type="protein sequence ID" value="MDT7041385.1"/>
    <property type="molecule type" value="Genomic_DNA"/>
</dbReference>
<keyword evidence="1" id="KW-0812">Transmembrane</keyword>
<dbReference type="RefSeq" id="WP_313831739.1">
    <property type="nucleotide sequence ID" value="NZ_JAQOUE010000001.1"/>
</dbReference>
<keyword evidence="1" id="KW-0472">Membrane</keyword>
<feature type="transmembrane region" description="Helical" evidence="1">
    <location>
        <begin position="87"/>
        <end position="107"/>
    </location>
</feature>
<evidence type="ECO:0000313" key="2">
    <source>
        <dbReference type="EMBL" id="MDT7041385.1"/>
    </source>
</evidence>
<name>A0ABU3K4P6_9BACT</name>
<sequence>MEPLTLPLAYTATQSTDYAKIEREAKGYHATMKEEAEGFRKSLETYKKDAEKALQAVKAQAAEAGVATNAQIFLTDSESHGNTGRKWLVATIIVSIITLLVAGKFFFLSFDYKPESTAIAIQYVVSKLILLSALSFSVFWCSRNYRSCKHNETLNKHRANALMTFRAFVEGSGDQQIKEAILLQAAQAAFVNRSTGYETQEKEMQTINPVVEILGKSVSKTANS</sequence>
<dbReference type="Proteomes" id="UP001250932">
    <property type="component" value="Unassembled WGS sequence"/>
</dbReference>
<organism evidence="2 3">
    <name type="scientific">Candidatus Nitronereus thalassa</name>
    <dbReference type="NCBI Taxonomy" id="3020898"/>
    <lineage>
        <taxon>Bacteria</taxon>
        <taxon>Pseudomonadati</taxon>
        <taxon>Nitrospirota</taxon>
        <taxon>Nitrospiria</taxon>
        <taxon>Nitrospirales</taxon>
        <taxon>Nitrospiraceae</taxon>
        <taxon>Candidatus Nitronereus</taxon>
    </lineage>
</organism>
<protein>
    <submittedName>
        <fullName evidence="2">Uncharacterized protein</fullName>
    </submittedName>
</protein>
<comment type="caution">
    <text evidence="2">The sequence shown here is derived from an EMBL/GenBank/DDBJ whole genome shotgun (WGS) entry which is preliminary data.</text>
</comment>
<reference evidence="2 3" key="1">
    <citation type="journal article" date="2023" name="ISME J.">
        <title>Cultivation and genomic characterization of novel and ubiquitous marine nitrite-oxidizing bacteria from the Nitrospirales.</title>
        <authorList>
            <person name="Mueller A.J."/>
            <person name="Daebeler A."/>
            <person name="Herbold C.W."/>
            <person name="Kirkegaard R.H."/>
            <person name="Daims H."/>
        </authorList>
    </citation>
    <scope>NUCLEOTIDE SEQUENCE [LARGE SCALE GENOMIC DNA]</scope>
    <source>
        <strain evidence="2 3">EB</strain>
    </source>
</reference>
<gene>
    <name evidence="2" type="ORF">PPG34_03430</name>
</gene>